<dbReference type="GO" id="GO:0120015">
    <property type="term" value="F:sterol transfer activity"/>
    <property type="evidence" value="ECO:0007669"/>
    <property type="project" value="TreeGrafter"/>
</dbReference>
<reference evidence="10" key="1">
    <citation type="submission" date="2020-11" db="EMBL/GenBank/DDBJ databases">
        <authorList>
            <consortium name="DOE Joint Genome Institute"/>
            <person name="Ahrendt S."/>
            <person name="Riley R."/>
            <person name="Andreopoulos W."/>
            <person name="Labutti K."/>
            <person name="Pangilinan J."/>
            <person name="Ruiz-Duenas F.J."/>
            <person name="Barrasa J.M."/>
            <person name="Sanchez-Garcia M."/>
            <person name="Camarero S."/>
            <person name="Miyauchi S."/>
            <person name="Serrano A."/>
            <person name="Linde D."/>
            <person name="Babiker R."/>
            <person name="Drula E."/>
            <person name="Ayuso-Fernandez I."/>
            <person name="Pacheco R."/>
            <person name="Padilla G."/>
            <person name="Ferreira P."/>
            <person name="Barriuso J."/>
            <person name="Kellner H."/>
            <person name="Castanera R."/>
            <person name="Alfaro M."/>
            <person name="Ramirez L."/>
            <person name="Pisabarro A.G."/>
            <person name="Kuo A."/>
            <person name="Tritt A."/>
            <person name="Lipzen A."/>
            <person name="He G."/>
            <person name="Yan M."/>
            <person name="Ng V."/>
            <person name="Cullen D."/>
            <person name="Martin F."/>
            <person name="Rosso M.-N."/>
            <person name="Henrissat B."/>
            <person name="Hibbett D."/>
            <person name="Martinez A.T."/>
            <person name="Grigoriev I.V."/>
        </authorList>
    </citation>
    <scope>NUCLEOTIDE SEQUENCE</scope>
    <source>
        <strain evidence="10">CBS 506.95</strain>
    </source>
</reference>
<gene>
    <name evidence="10" type="ORF">CPB83DRAFT_24650</name>
</gene>
<organism evidence="10 11">
    <name type="scientific">Crepidotus variabilis</name>
    <dbReference type="NCBI Taxonomy" id="179855"/>
    <lineage>
        <taxon>Eukaryota</taxon>
        <taxon>Fungi</taxon>
        <taxon>Dikarya</taxon>
        <taxon>Basidiomycota</taxon>
        <taxon>Agaricomycotina</taxon>
        <taxon>Agaricomycetes</taxon>
        <taxon>Agaricomycetidae</taxon>
        <taxon>Agaricales</taxon>
        <taxon>Agaricineae</taxon>
        <taxon>Crepidotaceae</taxon>
        <taxon>Crepidotus</taxon>
    </lineage>
</organism>
<dbReference type="Proteomes" id="UP000807306">
    <property type="component" value="Unassembled WGS sequence"/>
</dbReference>
<dbReference type="InterPro" id="IPR031968">
    <property type="entry name" value="VASt"/>
</dbReference>
<feature type="domain" description="VASt" evidence="9">
    <location>
        <begin position="168"/>
        <end position="339"/>
    </location>
</feature>
<evidence type="ECO:0000256" key="6">
    <source>
        <dbReference type="SAM" id="Coils"/>
    </source>
</evidence>
<dbReference type="InterPro" id="IPR051482">
    <property type="entry name" value="Cholesterol_transport"/>
</dbReference>
<keyword evidence="5 8" id="KW-0472">Membrane</keyword>
<dbReference type="Pfam" id="PF02893">
    <property type="entry name" value="GRAM"/>
    <property type="match status" value="1"/>
</dbReference>
<dbReference type="Pfam" id="PF16016">
    <property type="entry name" value="VASt"/>
    <property type="match status" value="1"/>
</dbReference>
<dbReference type="AlphaFoldDB" id="A0A9P6JVN2"/>
<dbReference type="PANTHER" id="PTHR23319:SF4">
    <property type="entry name" value="GRAM DOMAIN CONTAINING 1B, ISOFORM E"/>
    <property type="match status" value="1"/>
</dbReference>
<evidence type="ECO:0000313" key="10">
    <source>
        <dbReference type="EMBL" id="KAF9535637.1"/>
    </source>
</evidence>
<evidence type="ECO:0000256" key="8">
    <source>
        <dbReference type="SAM" id="Phobius"/>
    </source>
</evidence>
<evidence type="ECO:0000256" key="3">
    <source>
        <dbReference type="ARBA" id="ARBA00022692"/>
    </source>
</evidence>
<keyword evidence="4 8" id="KW-1133">Transmembrane helix</keyword>
<dbReference type="GO" id="GO:0032541">
    <property type="term" value="C:cortical endoplasmic reticulum"/>
    <property type="evidence" value="ECO:0007669"/>
    <property type="project" value="TreeGrafter"/>
</dbReference>
<feature type="coiled-coil region" evidence="6">
    <location>
        <begin position="509"/>
        <end position="536"/>
    </location>
</feature>
<dbReference type="GO" id="GO:0005886">
    <property type="term" value="C:plasma membrane"/>
    <property type="evidence" value="ECO:0007669"/>
    <property type="project" value="TreeGrafter"/>
</dbReference>
<keyword evidence="3 8" id="KW-0812">Transmembrane</keyword>
<dbReference type="EMBL" id="MU157824">
    <property type="protein sequence ID" value="KAF9535637.1"/>
    <property type="molecule type" value="Genomic_DNA"/>
</dbReference>
<evidence type="ECO:0000256" key="4">
    <source>
        <dbReference type="ARBA" id="ARBA00022989"/>
    </source>
</evidence>
<dbReference type="PANTHER" id="PTHR23319">
    <property type="entry name" value="GRAM DOMAIN CONTAINING 1B, ISOFORM E"/>
    <property type="match status" value="1"/>
</dbReference>
<dbReference type="GO" id="GO:0005789">
    <property type="term" value="C:endoplasmic reticulum membrane"/>
    <property type="evidence" value="ECO:0007669"/>
    <property type="project" value="TreeGrafter"/>
</dbReference>
<keyword evidence="6" id="KW-0175">Coiled coil</keyword>
<protein>
    <recommendedName>
        <fullName evidence="9">VASt domain-containing protein</fullName>
    </recommendedName>
</protein>
<comment type="subcellular location">
    <subcellularLocation>
        <location evidence="1">Membrane</location>
        <topology evidence="1">Single-pass membrane protein</topology>
    </subcellularLocation>
</comment>
<accession>A0A9P6JVN2</accession>
<dbReference type="GO" id="GO:0140268">
    <property type="term" value="C:endoplasmic reticulum-plasma membrane contact site"/>
    <property type="evidence" value="ECO:0007669"/>
    <property type="project" value="TreeGrafter"/>
</dbReference>
<evidence type="ECO:0000256" key="1">
    <source>
        <dbReference type="ARBA" id="ARBA00004167"/>
    </source>
</evidence>
<evidence type="ECO:0000256" key="5">
    <source>
        <dbReference type="ARBA" id="ARBA00023136"/>
    </source>
</evidence>
<evidence type="ECO:0000313" key="11">
    <source>
        <dbReference type="Proteomes" id="UP000807306"/>
    </source>
</evidence>
<proteinExistence type="inferred from homology"/>
<dbReference type="GO" id="GO:0032934">
    <property type="term" value="F:sterol binding"/>
    <property type="evidence" value="ECO:0007669"/>
    <property type="project" value="TreeGrafter"/>
</dbReference>
<keyword evidence="11" id="KW-1185">Reference proteome</keyword>
<dbReference type="PROSITE" id="PS51778">
    <property type="entry name" value="VAST"/>
    <property type="match status" value="1"/>
</dbReference>
<feature type="transmembrane region" description="Helical" evidence="8">
    <location>
        <begin position="26"/>
        <end position="48"/>
    </location>
</feature>
<evidence type="ECO:0000256" key="7">
    <source>
        <dbReference type="SAM" id="MobiDB-lite"/>
    </source>
</evidence>
<feature type="region of interest" description="Disordered" evidence="7">
    <location>
        <begin position="360"/>
        <end position="384"/>
    </location>
</feature>
<evidence type="ECO:0000256" key="2">
    <source>
        <dbReference type="ARBA" id="ARBA00006582"/>
    </source>
</evidence>
<name>A0A9P6JVN2_9AGAR</name>
<dbReference type="Gene3D" id="2.30.29.30">
    <property type="entry name" value="Pleckstrin-homology domain (PH domain)/Phosphotyrosine-binding domain (PTB)"/>
    <property type="match status" value="1"/>
</dbReference>
<dbReference type="GO" id="GO:0005739">
    <property type="term" value="C:mitochondrion"/>
    <property type="evidence" value="ECO:0007669"/>
    <property type="project" value="TreeGrafter"/>
</dbReference>
<comment type="caution">
    <text evidence="10">The sequence shown here is derived from an EMBL/GenBank/DDBJ whole genome shotgun (WGS) entry which is preliminary data.</text>
</comment>
<dbReference type="InterPro" id="IPR004182">
    <property type="entry name" value="GRAM"/>
</dbReference>
<comment type="similarity">
    <text evidence="2">Belongs to the YSP2 family.</text>
</comment>
<dbReference type="OrthoDB" id="2162691at2759"/>
<sequence length="547" mass="60107">MPLSNLECQNTDSLLSNSAILHDPPLINLASIFIIIFDFITHLLVLVLSQLSLPIYEITALEKKMTAFVIPNAIQITTRQAKYTFTSFLSRDTTFDVIYNIWRLARPEDGVSLLSSGRGSMDGPGSSPALSSSVKEGATAGAVAVIAGAKLAPVKKATVCACGREGRHYPEVAMEVVVPGTPEKINGLMFASAFMKDFMVDNQKLFDIQMSDWAPLSPGSKLLTRNMSYIKPLAGSLGPKQTKCEIKDETDHMDFDDYVSTVTTTRTPDVPSGGVFSVKTRTCVMWASPVSSKVVVTTQVEWTGRSFIKGIIERSAIDGQKVYHTDLEKAMRSYIQEHQTEFLPEGVEVAAVALTEEPESTNGITGTTMEDEKHQPTADELKRRERERNARGLQWAWDTFDGAYQVAKRSTKGALELIRDCWDQSTSTTILCKADAARKLEVRKVEEQERWVQSIVTALWDEMAQGKNQATSLVQSATSVIGEAATPIIDAIIPPTPIAQDVFTPNTTLEGLKAEVKQLQDTLSAMEERVKAIREGVAGLEKLNHLD</sequence>
<feature type="compositionally biased region" description="Basic and acidic residues" evidence="7">
    <location>
        <begin position="370"/>
        <end position="384"/>
    </location>
</feature>
<evidence type="ECO:0000259" key="9">
    <source>
        <dbReference type="PROSITE" id="PS51778"/>
    </source>
</evidence>
<dbReference type="GO" id="GO:0032366">
    <property type="term" value="P:intracellular sterol transport"/>
    <property type="evidence" value="ECO:0007669"/>
    <property type="project" value="TreeGrafter"/>
</dbReference>
<dbReference type="InterPro" id="IPR011993">
    <property type="entry name" value="PH-like_dom_sf"/>
</dbReference>